<dbReference type="Proteomes" id="UP000289340">
    <property type="component" value="Chromosome 15"/>
</dbReference>
<dbReference type="AlphaFoldDB" id="A0A445GLV5"/>
<keyword evidence="2" id="KW-1185">Reference proteome</keyword>
<dbReference type="EMBL" id="QZWG01000015">
    <property type="protein sequence ID" value="RZB62241.1"/>
    <property type="molecule type" value="Genomic_DNA"/>
</dbReference>
<name>A0A445GLV5_GLYSO</name>
<protein>
    <submittedName>
        <fullName evidence="1">Uncharacterized protein</fullName>
    </submittedName>
</protein>
<gene>
    <name evidence="1" type="ORF">D0Y65_039533</name>
</gene>
<dbReference type="PANTHER" id="PTHR33645">
    <property type="entry name" value="AMINOPEPTIDASE (DUF3754)"/>
    <property type="match status" value="1"/>
</dbReference>
<accession>A0A445GLV5</accession>
<comment type="caution">
    <text evidence="1">The sequence shown here is derived from an EMBL/GenBank/DDBJ whole genome shotgun (WGS) entry which is preliminary data.</text>
</comment>
<reference evidence="1 2" key="1">
    <citation type="submission" date="2018-09" db="EMBL/GenBank/DDBJ databases">
        <title>A high-quality reference genome of wild soybean provides a powerful tool to mine soybean genomes.</title>
        <authorList>
            <person name="Xie M."/>
            <person name="Chung C.Y.L."/>
            <person name="Li M.-W."/>
            <person name="Wong F.-L."/>
            <person name="Chan T.-F."/>
            <person name="Lam H.-M."/>
        </authorList>
    </citation>
    <scope>NUCLEOTIDE SEQUENCE [LARGE SCALE GENOMIC DNA]</scope>
    <source>
        <strain evidence="2">cv. W05</strain>
        <tissue evidence="1">Hypocotyl of etiolated seedlings</tissue>
    </source>
</reference>
<evidence type="ECO:0000313" key="2">
    <source>
        <dbReference type="Proteomes" id="UP000289340"/>
    </source>
</evidence>
<evidence type="ECO:0000313" key="1">
    <source>
        <dbReference type="EMBL" id="RZB62241.1"/>
    </source>
</evidence>
<sequence>MLPLHLTLTLPSSPFVDALFSIVDDVSLNLMMLILSFFSFDFIRDCRYFSQLFMSAMVSLISFYTTNISGKSLTKGKISKHPCLLKQLVLHSSNPYNACSGRCKSYSASMKELFLKVRGFLVLRGGDILTIPPVSTTIPVSDVMMKEFLKYECQTETHPCFLDAIILYIQDDIDASSLQQLVSNSNGKEEGNLYDYQPALDLTALLRSLDIPTTSRVTIATRFQRAFMQLLSNAQFEELSARDLMLTSALNTDYLLTLPTYVDWKRAYESNAIIFRRGYATEKQKGLLLIVEKLDYLQSKLLRRTFFSISKPLTKLGTWMSEVIFLW</sequence>
<organism evidence="1 2">
    <name type="scientific">Glycine soja</name>
    <name type="common">Wild soybean</name>
    <dbReference type="NCBI Taxonomy" id="3848"/>
    <lineage>
        <taxon>Eukaryota</taxon>
        <taxon>Viridiplantae</taxon>
        <taxon>Streptophyta</taxon>
        <taxon>Embryophyta</taxon>
        <taxon>Tracheophyta</taxon>
        <taxon>Spermatophyta</taxon>
        <taxon>Magnoliopsida</taxon>
        <taxon>eudicotyledons</taxon>
        <taxon>Gunneridae</taxon>
        <taxon>Pentapetalae</taxon>
        <taxon>rosids</taxon>
        <taxon>fabids</taxon>
        <taxon>Fabales</taxon>
        <taxon>Fabaceae</taxon>
        <taxon>Papilionoideae</taxon>
        <taxon>50 kb inversion clade</taxon>
        <taxon>NPAAA clade</taxon>
        <taxon>indigoferoid/millettioid clade</taxon>
        <taxon>Phaseoleae</taxon>
        <taxon>Glycine</taxon>
        <taxon>Glycine subgen. Soja</taxon>
    </lineage>
</organism>
<proteinExistence type="predicted"/>
<dbReference type="PANTHER" id="PTHR33645:SF2">
    <property type="entry name" value="FAMILY PROTEIN, PUTATIVE (DUF3754)-RELATED"/>
    <property type="match status" value="1"/>
</dbReference>